<sequence length="189" mass="20388">MKTLTILLAFIALSFATFAQKTFPQKTQFSIGIDGGYLTGGLQQTHKIVLGASAQVGFKVAAPLQVLVNAGFLNFFGKTVYYDGLQDAPSYASSTAMQVLPVKAGLRYFLEPNFYLQGDAGVAFLLNRSGVGFNNSNAFIYSPQMGFLLSAGDKNFVDIALQYQGSGKFEESTPASKYGFIGFRVAYGF</sequence>
<evidence type="ECO:0000256" key="1">
    <source>
        <dbReference type="SAM" id="SignalP"/>
    </source>
</evidence>
<dbReference type="EMBL" id="MBTF01000005">
    <property type="protein sequence ID" value="OOQ60618.1"/>
    <property type="molecule type" value="Genomic_DNA"/>
</dbReference>
<gene>
    <name evidence="2" type="ORF">BC343_23765</name>
</gene>
<feature type="chain" id="PRO_5012661930" description="Outer membrane protein beta-barrel domain-containing protein" evidence="1">
    <location>
        <begin position="20"/>
        <end position="189"/>
    </location>
</feature>
<organism evidence="2 3">
    <name type="scientific">Mucilaginibacter pedocola</name>
    <dbReference type="NCBI Taxonomy" id="1792845"/>
    <lineage>
        <taxon>Bacteria</taxon>
        <taxon>Pseudomonadati</taxon>
        <taxon>Bacteroidota</taxon>
        <taxon>Sphingobacteriia</taxon>
        <taxon>Sphingobacteriales</taxon>
        <taxon>Sphingobacteriaceae</taxon>
        <taxon>Mucilaginibacter</taxon>
    </lineage>
</organism>
<comment type="caution">
    <text evidence="2">The sequence shown here is derived from an EMBL/GenBank/DDBJ whole genome shotgun (WGS) entry which is preliminary data.</text>
</comment>
<protein>
    <recommendedName>
        <fullName evidence="4">Outer membrane protein beta-barrel domain-containing protein</fullName>
    </recommendedName>
</protein>
<keyword evidence="3" id="KW-1185">Reference proteome</keyword>
<keyword evidence="1" id="KW-0732">Signal</keyword>
<evidence type="ECO:0000313" key="2">
    <source>
        <dbReference type="EMBL" id="OOQ60618.1"/>
    </source>
</evidence>
<reference evidence="2 3" key="1">
    <citation type="submission" date="2016-07" db="EMBL/GenBank/DDBJ databases">
        <title>Genomic analysis of zinc-resistant bacterium Mucilaginibacter pedocola TBZ30.</title>
        <authorList>
            <person name="Huang J."/>
            <person name="Tang J."/>
        </authorList>
    </citation>
    <scope>NUCLEOTIDE SEQUENCE [LARGE SCALE GENOMIC DNA]</scope>
    <source>
        <strain evidence="2 3">TBZ30</strain>
    </source>
</reference>
<dbReference type="AlphaFoldDB" id="A0A1S9PJ63"/>
<evidence type="ECO:0008006" key="4">
    <source>
        <dbReference type="Google" id="ProtNLM"/>
    </source>
</evidence>
<proteinExistence type="predicted"/>
<evidence type="ECO:0000313" key="3">
    <source>
        <dbReference type="Proteomes" id="UP000189739"/>
    </source>
</evidence>
<accession>A0A1S9PJ63</accession>
<dbReference type="STRING" id="1792845.BC343_23765"/>
<dbReference type="OrthoDB" id="657299at2"/>
<feature type="signal peptide" evidence="1">
    <location>
        <begin position="1"/>
        <end position="19"/>
    </location>
</feature>
<dbReference type="RefSeq" id="WP_078347319.1">
    <property type="nucleotide sequence ID" value="NZ_MBTF01000005.1"/>
</dbReference>
<dbReference type="Proteomes" id="UP000189739">
    <property type="component" value="Unassembled WGS sequence"/>
</dbReference>
<name>A0A1S9PJ63_9SPHI</name>